<dbReference type="AlphaFoldDB" id="A0A2N1MQL7"/>
<reference evidence="1 2" key="1">
    <citation type="submission" date="2016-04" db="EMBL/GenBank/DDBJ databases">
        <title>Genome analyses suggest a sexual origin of heterokaryosis in a supposedly ancient asexual fungus.</title>
        <authorList>
            <person name="Ropars J."/>
            <person name="Sedzielewska K."/>
            <person name="Noel J."/>
            <person name="Charron P."/>
            <person name="Farinelli L."/>
            <person name="Marton T."/>
            <person name="Kruger M."/>
            <person name="Pelin A."/>
            <person name="Brachmann A."/>
            <person name="Corradi N."/>
        </authorList>
    </citation>
    <scope>NUCLEOTIDE SEQUENCE [LARGE SCALE GENOMIC DNA]</scope>
    <source>
        <strain evidence="1 2">C2</strain>
    </source>
</reference>
<name>A0A2N1MQL7_9GLOM</name>
<dbReference type="VEuPathDB" id="FungiDB:RhiirFUN_019883"/>
<reference evidence="1 2" key="2">
    <citation type="submission" date="2017-10" db="EMBL/GenBank/DDBJ databases">
        <title>Extensive intraspecific genome diversity in a model arbuscular mycorrhizal fungus.</title>
        <authorList>
            <person name="Chen E.C.H."/>
            <person name="Morin E."/>
            <person name="Baudet D."/>
            <person name="Noel J."/>
            <person name="Ndikumana S."/>
            <person name="Charron P."/>
            <person name="St-Onge C."/>
            <person name="Giorgi J."/>
            <person name="Grigoriev I.V."/>
            <person name="Roux C."/>
            <person name="Martin F.M."/>
            <person name="Corradi N."/>
        </authorList>
    </citation>
    <scope>NUCLEOTIDE SEQUENCE [LARGE SCALE GENOMIC DNA]</scope>
    <source>
        <strain evidence="1 2">C2</strain>
    </source>
</reference>
<dbReference type="EMBL" id="LLXL01001541">
    <property type="protein sequence ID" value="PKK63932.1"/>
    <property type="molecule type" value="Genomic_DNA"/>
</dbReference>
<gene>
    <name evidence="1" type="ORF">RhiirC2_788211</name>
</gene>
<accession>A0A2N1MQL7</accession>
<organism evidence="1 2">
    <name type="scientific">Rhizophagus irregularis</name>
    <dbReference type="NCBI Taxonomy" id="588596"/>
    <lineage>
        <taxon>Eukaryota</taxon>
        <taxon>Fungi</taxon>
        <taxon>Fungi incertae sedis</taxon>
        <taxon>Mucoromycota</taxon>
        <taxon>Glomeromycotina</taxon>
        <taxon>Glomeromycetes</taxon>
        <taxon>Glomerales</taxon>
        <taxon>Glomeraceae</taxon>
        <taxon>Rhizophagus</taxon>
    </lineage>
</organism>
<comment type="caution">
    <text evidence="1">The sequence shown here is derived from an EMBL/GenBank/DDBJ whole genome shotgun (WGS) entry which is preliminary data.</text>
</comment>
<evidence type="ECO:0000313" key="1">
    <source>
        <dbReference type="EMBL" id="PKK63932.1"/>
    </source>
</evidence>
<sequence>MSSQIRTSENSLRSEILIKRCVQVLIIDAQTTTHEDRCEFIRLILDYDNIITFNGMAQDLTLVINKDAVHECFGESTRNSIDDACEIMSKWQKYIMDEYERRYRVKYAAFSHMFYDADSNDNIKSNLLEISREFGNVEFDEMQLMVVYRSARNKVTHKRIWKPDETFVLPVTLEPQT</sequence>
<dbReference type="VEuPathDB" id="FungiDB:RhiirA1_119229"/>
<protein>
    <submittedName>
        <fullName evidence="1">Uncharacterized protein</fullName>
    </submittedName>
</protein>
<dbReference type="Proteomes" id="UP000233469">
    <property type="component" value="Unassembled WGS sequence"/>
</dbReference>
<evidence type="ECO:0000313" key="2">
    <source>
        <dbReference type="Proteomes" id="UP000233469"/>
    </source>
</evidence>
<dbReference type="VEuPathDB" id="FungiDB:FUN_013644"/>
<proteinExistence type="predicted"/>
<dbReference type="VEuPathDB" id="FungiDB:FUN_013643"/>